<dbReference type="RefSeq" id="WP_274200023.1">
    <property type="nucleotide sequence ID" value="NZ_JAQZAO010000003.1"/>
</dbReference>
<feature type="compositionally biased region" description="Polar residues" evidence="1">
    <location>
        <begin position="385"/>
        <end position="397"/>
    </location>
</feature>
<proteinExistence type="predicted"/>
<feature type="region of interest" description="Disordered" evidence="1">
    <location>
        <begin position="337"/>
        <end position="397"/>
    </location>
</feature>
<dbReference type="InterPro" id="IPR045361">
    <property type="entry name" value="CIS_tube_prot_N"/>
</dbReference>
<comment type="caution">
    <text evidence="3">The sequence shown here is derived from an EMBL/GenBank/DDBJ whole genome shotgun (WGS) entry which is preliminary data.</text>
</comment>
<name>A0ABT5SRL7_9PSEU</name>
<protein>
    <recommendedName>
        <fullName evidence="2">Contractile injection system tube protein N-terminal domain-containing protein</fullName>
    </recommendedName>
</protein>
<feature type="region of interest" description="Disordered" evidence="1">
    <location>
        <begin position="166"/>
        <end position="194"/>
    </location>
</feature>
<feature type="region of interest" description="Disordered" evidence="1">
    <location>
        <begin position="49"/>
        <end position="69"/>
    </location>
</feature>
<evidence type="ECO:0000259" key="2">
    <source>
        <dbReference type="Pfam" id="PF19266"/>
    </source>
</evidence>
<feature type="domain" description="Contractile injection system tube protein N-terminal" evidence="2">
    <location>
        <begin position="23"/>
        <end position="159"/>
    </location>
</feature>
<evidence type="ECO:0000256" key="1">
    <source>
        <dbReference type="SAM" id="MobiDB-lite"/>
    </source>
</evidence>
<dbReference type="EMBL" id="JAQZAO010000003">
    <property type="protein sequence ID" value="MDD7965483.1"/>
    <property type="molecule type" value="Genomic_DNA"/>
</dbReference>
<dbReference type="Proteomes" id="UP001300763">
    <property type="component" value="Unassembled WGS sequence"/>
</dbReference>
<evidence type="ECO:0000313" key="3">
    <source>
        <dbReference type="EMBL" id="MDD7965483.1"/>
    </source>
</evidence>
<reference evidence="3 4" key="1">
    <citation type="submission" date="2023-02" db="EMBL/GenBank/DDBJ databases">
        <title>Genome sequencing required for Actinomycetospora new species description.</title>
        <authorList>
            <person name="Saimee Y."/>
            <person name="Duangmal K."/>
        </authorList>
    </citation>
    <scope>NUCLEOTIDE SEQUENCE [LARGE SCALE GENOMIC DNA]</scope>
    <source>
        <strain evidence="3 4">DW7H6</strain>
    </source>
</reference>
<gene>
    <name evidence="3" type="ORF">PGB27_08975</name>
</gene>
<sequence length="397" mass="40443">MTELAPATLQRLSYLRRAGKNRKARVEPQGPAVPVQFNPATLKISRKNNVDRGGVTTKTQKRQHPATEGSTLAFDLEFDTAEQGSAASRVSVRDWTALLRQFIEVPRDRPGDPPPAVRFRWGTLCFDGVIDQVAEDLEHFAPDGTPLRAKVAVSIAEQDFDYEATEKGAGARDAAGATEPGTTGAGPGQRGSERTDQIVRAQDGESAAQVLARVGRDPEAWRAAMSGLEGPLALPAGTPVRLGPETRGAPVVDAGPGFAAGRDVASPAALATALGEGAAPGPGDPGLLLSAAGGISAAAGAVAAAITGAAADGARAGFGVATRGGAGAVPEALPAVLPGGSTAPDPRAATYGTGVPLRDRRRPGATEVAHSLASRAARARRARPGTSSGVPWQDQGP</sequence>
<keyword evidence="4" id="KW-1185">Reference proteome</keyword>
<organism evidence="3 4">
    <name type="scientific">Actinomycetospora lemnae</name>
    <dbReference type="NCBI Taxonomy" id="3019891"/>
    <lineage>
        <taxon>Bacteria</taxon>
        <taxon>Bacillati</taxon>
        <taxon>Actinomycetota</taxon>
        <taxon>Actinomycetes</taxon>
        <taxon>Pseudonocardiales</taxon>
        <taxon>Pseudonocardiaceae</taxon>
        <taxon>Actinomycetospora</taxon>
    </lineage>
</organism>
<accession>A0ABT5SRL7</accession>
<dbReference type="Pfam" id="PF19266">
    <property type="entry name" value="CIS_tube"/>
    <property type="match status" value="1"/>
</dbReference>
<evidence type="ECO:0000313" key="4">
    <source>
        <dbReference type="Proteomes" id="UP001300763"/>
    </source>
</evidence>